<dbReference type="InterPro" id="IPR006127">
    <property type="entry name" value="ZnuA-like"/>
</dbReference>
<name>A0A5B8J5U3_9RHOB</name>
<evidence type="ECO:0000256" key="3">
    <source>
        <dbReference type="ARBA" id="ARBA00022448"/>
    </source>
</evidence>
<feature type="region of interest" description="Disordered" evidence="6">
    <location>
        <begin position="120"/>
        <end position="143"/>
    </location>
</feature>
<evidence type="ECO:0000256" key="2">
    <source>
        <dbReference type="ARBA" id="ARBA00015915"/>
    </source>
</evidence>
<dbReference type="RefSeq" id="WP_146365077.1">
    <property type="nucleotide sequence ID" value="NZ_CP042261.1"/>
</dbReference>
<dbReference type="GO" id="GO:0046872">
    <property type="term" value="F:metal ion binding"/>
    <property type="evidence" value="ECO:0007669"/>
    <property type="project" value="InterPro"/>
</dbReference>
<comment type="similarity">
    <text evidence="1">Belongs to the bacterial solute-binding protein 9 family.</text>
</comment>
<evidence type="ECO:0000313" key="8">
    <source>
        <dbReference type="EMBL" id="QDY69700.1"/>
    </source>
</evidence>
<sequence length="312" mass="33171">MRLSGTSFAAMLAIAVPAFADAPQIAVDIPAVHSLVAQVTGDIATPALVMQAGASPHGYSMRPSEAQSLSEADVIFWIGEALEPWLAGSIGKLAPDAVSVELLEAEGTTTFPFRDSAIHGHEEHDHDDHGHDHHGHDHGDGVDPHAWLDPENAAIWLDVIARELAELDPDRANTYAKNAEAAKADLVVLREELTAQLAPISEQPFVVFHDAYQYFEHRFGLTSLGAISLGDASAPSPARIAELQHEIEHEGIVCVFSEPQFNAGLVDAVTGGTEVAHGVLDPVGADIPASQDFYATLLRDIAANAVECLAKD</sequence>
<feature type="chain" id="PRO_5023079571" description="High-affinity zinc uptake system protein ZnuA" evidence="7">
    <location>
        <begin position="21"/>
        <end position="312"/>
    </location>
</feature>
<dbReference type="OrthoDB" id="7346865at2"/>
<evidence type="ECO:0000256" key="7">
    <source>
        <dbReference type="SAM" id="SignalP"/>
    </source>
</evidence>
<dbReference type="Pfam" id="PF01297">
    <property type="entry name" value="ZnuA"/>
    <property type="match status" value="1"/>
</dbReference>
<keyword evidence="4 7" id="KW-0732">Signal</keyword>
<feature type="signal peptide" evidence="7">
    <location>
        <begin position="1"/>
        <end position="20"/>
    </location>
</feature>
<dbReference type="Proteomes" id="UP000318483">
    <property type="component" value="Chromosome"/>
</dbReference>
<keyword evidence="5" id="KW-0406">Ion transport</keyword>
<dbReference type="KEGG" id="lit:FPZ52_08745"/>
<dbReference type="EMBL" id="CP042261">
    <property type="protein sequence ID" value="QDY69700.1"/>
    <property type="molecule type" value="Genomic_DNA"/>
</dbReference>
<keyword evidence="5" id="KW-0862">Zinc</keyword>
<protein>
    <recommendedName>
        <fullName evidence="2">High-affinity zinc uptake system protein ZnuA</fullName>
    </recommendedName>
</protein>
<organism evidence="8 9">
    <name type="scientific">Qingshengfaniella alkalisoli</name>
    <dbReference type="NCBI Taxonomy" id="2599296"/>
    <lineage>
        <taxon>Bacteria</taxon>
        <taxon>Pseudomonadati</taxon>
        <taxon>Pseudomonadota</taxon>
        <taxon>Alphaproteobacteria</taxon>
        <taxon>Rhodobacterales</taxon>
        <taxon>Paracoccaceae</taxon>
        <taxon>Qingshengfaniella</taxon>
    </lineage>
</organism>
<keyword evidence="5" id="KW-0864">Zinc transport</keyword>
<keyword evidence="9" id="KW-1185">Reference proteome</keyword>
<dbReference type="InterPro" id="IPR050492">
    <property type="entry name" value="Bact_metal-bind_prot9"/>
</dbReference>
<reference evidence="8 9" key="1">
    <citation type="submission" date="2019-07" db="EMBL/GenBank/DDBJ databases">
        <title>Litoreibacter alkalisoli sp. nov., isolated from saline-alkaline soil.</title>
        <authorList>
            <person name="Wang S."/>
            <person name="Xu L."/>
            <person name="Xing Y.-T."/>
            <person name="Sun J.-Q."/>
        </authorList>
    </citation>
    <scope>NUCLEOTIDE SEQUENCE [LARGE SCALE GENOMIC DNA]</scope>
    <source>
        <strain evidence="8 9">LN3S51</strain>
    </source>
</reference>
<dbReference type="PANTHER" id="PTHR42953:SF3">
    <property type="entry name" value="HIGH-AFFINITY ZINC UPTAKE SYSTEM PROTEIN ZNUA"/>
    <property type="match status" value="1"/>
</dbReference>
<dbReference type="Gene3D" id="3.40.50.1980">
    <property type="entry name" value="Nitrogenase molybdenum iron protein domain"/>
    <property type="match status" value="2"/>
</dbReference>
<proteinExistence type="inferred from homology"/>
<dbReference type="GO" id="GO:0006829">
    <property type="term" value="P:zinc ion transport"/>
    <property type="evidence" value="ECO:0007669"/>
    <property type="project" value="UniProtKB-KW"/>
</dbReference>
<evidence type="ECO:0000256" key="1">
    <source>
        <dbReference type="ARBA" id="ARBA00011028"/>
    </source>
</evidence>
<evidence type="ECO:0000313" key="9">
    <source>
        <dbReference type="Proteomes" id="UP000318483"/>
    </source>
</evidence>
<evidence type="ECO:0000256" key="6">
    <source>
        <dbReference type="SAM" id="MobiDB-lite"/>
    </source>
</evidence>
<gene>
    <name evidence="8" type="ORF">FPZ52_08745</name>
</gene>
<dbReference type="SUPFAM" id="SSF53807">
    <property type="entry name" value="Helical backbone' metal receptor"/>
    <property type="match status" value="1"/>
</dbReference>
<evidence type="ECO:0000256" key="4">
    <source>
        <dbReference type="ARBA" id="ARBA00022729"/>
    </source>
</evidence>
<dbReference type="AlphaFoldDB" id="A0A5B8J5U3"/>
<evidence type="ECO:0000256" key="5">
    <source>
        <dbReference type="ARBA" id="ARBA00022906"/>
    </source>
</evidence>
<dbReference type="PANTHER" id="PTHR42953">
    <property type="entry name" value="HIGH-AFFINITY ZINC UPTAKE SYSTEM PROTEIN ZNUA-RELATED"/>
    <property type="match status" value="1"/>
</dbReference>
<keyword evidence="3" id="KW-0813">Transport</keyword>
<accession>A0A5B8J5U3</accession>